<dbReference type="RefSeq" id="WP_152350817.1">
    <property type="nucleotide sequence ID" value="NZ_WBSN01000015.1"/>
</dbReference>
<reference evidence="3 4" key="1">
    <citation type="submission" date="2019-10" db="EMBL/GenBank/DDBJ databases">
        <title>Bifidobacterium from non-human primates.</title>
        <authorList>
            <person name="Modesto M."/>
        </authorList>
    </citation>
    <scope>NUCLEOTIDE SEQUENCE [LARGE SCALE GENOMIC DNA]</scope>
    <source>
        <strain evidence="3 4">TREC</strain>
    </source>
</reference>
<protein>
    <submittedName>
        <fullName evidence="3">Uncharacterized protein</fullName>
    </submittedName>
</protein>
<organism evidence="3 4">
    <name type="scientific">Bifidobacterium avesanii</name>
    <dbReference type="NCBI Taxonomy" id="1798157"/>
    <lineage>
        <taxon>Bacteria</taxon>
        <taxon>Bacillati</taxon>
        <taxon>Actinomycetota</taxon>
        <taxon>Actinomycetes</taxon>
        <taxon>Bifidobacteriales</taxon>
        <taxon>Bifidobacteriaceae</taxon>
        <taxon>Bifidobacterium</taxon>
    </lineage>
</organism>
<gene>
    <name evidence="3" type="ORF">GFD22_07690</name>
</gene>
<evidence type="ECO:0000256" key="1">
    <source>
        <dbReference type="SAM" id="MobiDB-lite"/>
    </source>
</evidence>
<keyword evidence="2" id="KW-0732">Signal</keyword>
<dbReference type="Proteomes" id="UP000469763">
    <property type="component" value="Unassembled WGS sequence"/>
</dbReference>
<comment type="caution">
    <text evidence="3">The sequence shown here is derived from an EMBL/GenBank/DDBJ whole genome shotgun (WGS) entry which is preliminary data.</text>
</comment>
<evidence type="ECO:0000313" key="3">
    <source>
        <dbReference type="EMBL" id="NEG78851.1"/>
    </source>
</evidence>
<dbReference type="AlphaFoldDB" id="A0A7K3TIF7"/>
<keyword evidence="4" id="KW-1185">Reference proteome</keyword>
<feature type="chain" id="PRO_5039224963" evidence="2">
    <location>
        <begin position="25"/>
        <end position="283"/>
    </location>
</feature>
<sequence>MPAKTRNRLVAACALLAITALALAAFYGVGAIRSSDPTTPERSWSANATPIRYREESSDAREDLQPTERLADESRVAWYHYAPTSDGGVRVFFPASDSCLYRLVVRETSQYVGVTVVAGSAGTAGYCQPSGDSGAATGRYASMSAKLRNPLGNRKAVELTDLVSSAAFPDQIGDGPHFTGLSTDASAIPEVVWARQPGADLILVGDAAYIRADASVMSADDMAKVRRIGAVGRIVGSTDTPLRDWDATQLPAGTDLYATTEYDPYAICAGSSCARVYQRLAEG</sequence>
<accession>A0A7K3TIF7</accession>
<feature type="compositionally biased region" description="Basic and acidic residues" evidence="1">
    <location>
        <begin position="52"/>
        <end position="67"/>
    </location>
</feature>
<evidence type="ECO:0000313" key="4">
    <source>
        <dbReference type="Proteomes" id="UP000469763"/>
    </source>
</evidence>
<feature type="region of interest" description="Disordered" evidence="1">
    <location>
        <begin position="35"/>
        <end position="67"/>
    </location>
</feature>
<evidence type="ECO:0000256" key="2">
    <source>
        <dbReference type="SAM" id="SignalP"/>
    </source>
</evidence>
<feature type="signal peptide" evidence="2">
    <location>
        <begin position="1"/>
        <end position="24"/>
    </location>
</feature>
<name>A0A7K3TIF7_9BIFI</name>
<dbReference type="OrthoDB" id="3233942at2"/>
<feature type="compositionally biased region" description="Polar residues" evidence="1">
    <location>
        <begin position="35"/>
        <end position="48"/>
    </location>
</feature>
<dbReference type="EMBL" id="WHZY01000011">
    <property type="protein sequence ID" value="NEG78851.1"/>
    <property type="molecule type" value="Genomic_DNA"/>
</dbReference>
<proteinExistence type="predicted"/>